<evidence type="ECO:0000256" key="2">
    <source>
        <dbReference type="ARBA" id="ARBA00022468"/>
    </source>
</evidence>
<dbReference type="SMR" id="B4JBF1"/>
<evidence type="ECO:0000256" key="9">
    <source>
        <dbReference type="ARBA" id="ARBA00082539"/>
    </source>
</evidence>
<evidence type="ECO:0000256" key="3">
    <source>
        <dbReference type="ARBA" id="ARBA00022490"/>
    </source>
</evidence>
<dbReference type="Gene3D" id="1.10.8.270">
    <property type="entry name" value="putative rabgap domain of human tbc1 domain family member 14 like domains"/>
    <property type="match status" value="1"/>
</dbReference>
<dbReference type="PANTHER" id="PTHR22957">
    <property type="entry name" value="TBC1 DOMAIN FAMILY MEMBER GTPASE-ACTIVATING PROTEIN"/>
    <property type="match status" value="1"/>
</dbReference>
<evidence type="ECO:0000256" key="10">
    <source>
        <dbReference type="SAM" id="MobiDB-lite"/>
    </source>
</evidence>
<evidence type="ECO:0000256" key="7">
    <source>
        <dbReference type="ARBA" id="ARBA00065268"/>
    </source>
</evidence>
<dbReference type="Pfam" id="PF00566">
    <property type="entry name" value="RabGAP-TBC"/>
    <property type="match status" value="1"/>
</dbReference>
<dbReference type="PROSITE" id="PS50086">
    <property type="entry name" value="TBC_RABGAP"/>
    <property type="match status" value="1"/>
</dbReference>
<dbReference type="GO" id="GO:0005737">
    <property type="term" value="C:cytoplasm"/>
    <property type="evidence" value="ECO:0007669"/>
    <property type="project" value="UniProtKB-SubCell"/>
</dbReference>
<comment type="function">
    <text evidence="6">Acts as a GTPase activating protein for RAB7A. Does not act on RAB4, RAB5 or RAB6.</text>
</comment>
<feature type="compositionally biased region" description="Acidic residues" evidence="10">
    <location>
        <begin position="671"/>
        <end position="682"/>
    </location>
</feature>
<gene>
    <name evidence="12" type="primary">Dgri\GH11542</name>
    <name evidence="12" type="ORF">Dgri_GH11542</name>
</gene>
<dbReference type="Gene3D" id="1.10.472.80">
    <property type="entry name" value="Ypt/Rab-GAP domain of gyp1p, domain 3"/>
    <property type="match status" value="1"/>
</dbReference>
<dbReference type="Proteomes" id="UP000001070">
    <property type="component" value="Unassembled WGS sequence"/>
</dbReference>
<dbReference type="HOGENOM" id="CLU_004457_2_1_1"/>
<dbReference type="STRING" id="7222.B4JBF1"/>
<feature type="region of interest" description="Disordered" evidence="10">
    <location>
        <begin position="259"/>
        <end position="313"/>
    </location>
</feature>
<keyword evidence="2" id="KW-0343">GTPase activation</keyword>
<dbReference type="FunFam" id="1.10.472.80:FF:000005">
    <property type="entry name" value="TBC1 domain family member 15"/>
    <property type="match status" value="1"/>
</dbReference>
<dbReference type="InParanoid" id="B4JBF1"/>
<comment type="subcellular location">
    <subcellularLocation>
        <location evidence="1">Cytoplasm</location>
    </subcellularLocation>
</comment>
<dbReference type="AlphaFoldDB" id="B4JBF1"/>
<dbReference type="OrthoDB" id="10264062at2759"/>
<comment type="subunit">
    <text evidence="7">Interacts with non-phosphorylated form of RAB8A; phosphorylation of RAB8A at 'Thr-72' disrupts this interaction. Interacts with ARMC12.</text>
</comment>
<dbReference type="SMART" id="SM00164">
    <property type="entry name" value="TBC"/>
    <property type="match status" value="1"/>
</dbReference>
<feature type="domain" description="Rab-GAP TBC" evidence="11">
    <location>
        <begin position="372"/>
        <end position="582"/>
    </location>
</feature>
<organism evidence="13">
    <name type="scientific">Drosophila grimshawi</name>
    <name type="common">Hawaiian fruit fly</name>
    <name type="synonym">Idiomyia grimshawi</name>
    <dbReference type="NCBI Taxonomy" id="7222"/>
    <lineage>
        <taxon>Eukaryota</taxon>
        <taxon>Metazoa</taxon>
        <taxon>Ecdysozoa</taxon>
        <taxon>Arthropoda</taxon>
        <taxon>Hexapoda</taxon>
        <taxon>Insecta</taxon>
        <taxon>Pterygota</taxon>
        <taxon>Neoptera</taxon>
        <taxon>Endopterygota</taxon>
        <taxon>Diptera</taxon>
        <taxon>Brachycera</taxon>
        <taxon>Muscomorpha</taxon>
        <taxon>Ephydroidea</taxon>
        <taxon>Drosophilidae</taxon>
        <taxon>Drosophila</taxon>
        <taxon>Hawaiian Drosophila</taxon>
    </lineage>
</organism>
<evidence type="ECO:0000256" key="1">
    <source>
        <dbReference type="ARBA" id="ARBA00004496"/>
    </source>
</evidence>
<feature type="compositionally biased region" description="Basic and acidic residues" evidence="10">
    <location>
        <begin position="303"/>
        <end position="313"/>
    </location>
</feature>
<dbReference type="FunCoup" id="B4JBF1">
    <property type="interactions" value="310"/>
</dbReference>
<dbReference type="OMA" id="MNESVRY"/>
<name>B4JBF1_DROGR</name>
<dbReference type="EMBL" id="CH916368">
    <property type="protein sequence ID" value="EDW03974.1"/>
    <property type="molecule type" value="Genomic_DNA"/>
</dbReference>
<keyword evidence="13" id="KW-1185">Reference proteome</keyword>
<feature type="compositionally biased region" description="Polar residues" evidence="10">
    <location>
        <begin position="259"/>
        <end position="269"/>
    </location>
</feature>
<sequence length="713" mass="81942">MNTSVRYERCQQIQLGVLPESQVGVTMPDPDMPQGTGNVLCTHDGVLLKKAIAEHIAELNTSGSLSLVEYTLPRRRLYLEWQPNDSIMVANDSQDQGDWALVDRISGRTRTSSECNAFNTKPVELGSNGNGGGLMATRARIMRALMDDLAAVEVGNRGQTIRFLRKSDSGVHCEFFFHNGNAELFLRSMRQQHFIESSETSRNGSEEYAILNTENQKLKKTFTELDIDEIKARQLPRESWLPHKLVSIFGTIPDYVQPSFQRSPKSRPNSLVHGDRQTSPDQHYQIIKMSGSTNSACSSNSHSRGESADKSPADAELDNLNAQDEKIVNNLPARQSVHRGQALNEKQWLEFRMDDGRISDSMRVKELIFRGGIVPSLRAEVWKYLLNYNQWSDTEQERIERRKQKSVEYYTMKAQWLSMTKTQESNFSGYRDRKCQIEKDVKRTDRSQEFYAGENNPNLELLQGILMTYVMYNFDLGYVQGMSDLLAPILENQVNEVDAFWCFVGFMDMVLGNFDMDQADMKTQFALIRRLLEVANAPLFNYLCSHDSDNMYFCFRWLLVWYKRELDNDDVLRLWECLWTRLPCANFHLLISVAILDQETNVIIDRKYEFTEILKHVNELTGAIDLKCTLETAEAIYLQLKASEALPNDIRHIIGQPLLPPAASEERNGSENDETTNSDDGFDELRELTPEEKRRNQMLLEEAYERSLILHHI</sequence>
<evidence type="ECO:0000259" key="11">
    <source>
        <dbReference type="PROSITE" id="PS50086"/>
    </source>
</evidence>
<accession>B4JBF1</accession>
<evidence type="ECO:0000256" key="5">
    <source>
        <dbReference type="ARBA" id="ARBA00022990"/>
    </source>
</evidence>
<keyword evidence="3" id="KW-0963">Cytoplasm</keyword>
<evidence type="ECO:0000256" key="4">
    <source>
        <dbReference type="ARBA" id="ARBA00022553"/>
    </source>
</evidence>
<feature type="region of interest" description="Disordered" evidence="10">
    <location>
        <begin position="660"/>
        <end position="684"/>
    </location>
</feature>
<keyword evidence="4" id="KW-0597">Phosphoprotein</keyword>
<evidence type="ECO:0000313" key="13">
    <source>
        <dbReference type="Proteomes" id="UP000001070"/>
    </source>
</evidence>
<dbReference type="FunFam" id="1.10.8.270:FF:000005">
    <property type="entry name" value="TBC1 domain family member 15"/>
    <property type="match status" value="1"/>
</dbReference>
<dbReference type="KEGG" id="dgr:6562461"/>
<dbReference type="GO" id="GO:0031267">
    <property type="term" value="F:small GTPase binding"/>
    <property type="evidence" value="ECO:0007669"/>
    <property type="project" value="EnsemblMetazoa"/>
</dbReference>
<evidence type="ECO:0000256" key="8">
    <source>
        <dbReference type="ARBA" id="ARBA00067480"/>
    </source>
</evidence>
<keyword evidence="5" id="KW-0007">Acetylation</keyword>
<dbReference type="InterPro" id="IPR000195">
    <property type="entry name" value="Rab-GAP-TBC_dom"/>
</dbReference>
<evidence type="ECO:0000313" key="12">
    <source>
        <dbReference type="EMBL" id="EDW03974.1"/>
    </source>
</evidence>
<reference evidence="12 13" key="1">
    <citation type="journal article" date="2007" name="Nature">
        <title>Evolution of genes and genomes on the Drosophila phylogeny.</title>
        <authorList>
            <consortium name="Drosophila 12 Genomes Consortium"/>
            <person name="Clark A.G."/>
            <person name="Eisen M.B."/>
            <person name="Smith D.R."/>
            <person name="Bergman C.M."/>
            <person name="Oliver B."/>
            <person name="Markow T.A."/>
            <person name="Kaufman T.C."/>
            <person name="Kellis M."/>
            <person name="Gelbart W."/>
            <person name="Iyer V.N."/>
            <person name="Pollard D.A."/>
            <person name="Sackton T.B."/>
            <person name="Larracuente A.M."/>
            <person name="Singh N.D."/>
            <person name="Abad J.P."/>
            <person name="Abt D.N."/>
            <person name="Adryan B."/>
            <person name="Aguade M."/>
            <person name="Akashi H."/>
            <person name="Anderson W.W."/>
            <person name="Aquadro C.F."/>
            <person name="Ardell D.H."/>
            <person name="Arguello R."/>
            <person name="Artieri C.G."/>
            <person name="Barbash D.A."/>
            <person name="Barker D."/>
            <person name="Barsanti P."/>
            <person name="Batterham P."/>
            <person name="Batzoglou S."/>
            <person name="Begun D."/>
            <person name="Bhutkar A."/>
            <person name="Blanco E."/>
            <person name="Bosak S.A."/>
            <person name="Bradley R.K."/>
            <person name="Brand A.D."/>
            <person name="Brent M.R."/>
            <person name="Brooks A.N."/>
            <person name="Brown R.H."/>
            <person name="Butlin R.K."/>
            <person name="Caggese C."/>
            <person name="Calvi B.R."/>
            <person name="Bernardo de Carvalho A."/>
            <person name="Caspi A."/>
            <person name="Castrezana S."/>
            <person name="Celniker S.E."/>
            <person name="Chang J.L."/>
            <person name="Chapple C."/>
            <person name="Chatterji S."/>
            <person name="Chinwalla A."/>
            <person name="Civetta A."/>
            <person name="Clifton S.W."/>
            <person name="Comeron J.M."/>
            <person name="Costello J.C."/>
            <person name="Coyne J.A."/>
            <person name="Daub J."/>
            <person name="David R.G."/>
            <person name="Delcher A.L."/>
            <person name="Delehaunty K."/>
            <person name="Do C.B."/>
            <person name="Ebling H."/>
            <person name="Edwards K."/>
            <person name="Eickbush T."/>
            <person name="Evans J.D."/>
            <person name="Filipski A."/>
            <person name="Findeiss S."/>
            <person name="Freyhult E."/>
            <person name="Fulton L."/>
            <person name="Fulton R."/>
            <person name="Garcia A.C."/>
            <person name="Gardiner A."/>
            <person name="Garfield D.A."/>
            <person name="Garvin B.E."/>
            <person name="Gibson G."/>
            <person name="Gilbert D."/>
            <person name="Gnerre S."/>
            <person name="Godfrey J."/>
            <person name="Good R."/>
            <person name="Gotea V."/>
            <person name="Gravely B."/>
            <person name="Greenberg A.J."/>
            <person name="Griffiths-Jones S."/>
            <person name="Gross S."/>
            <person name="Guigo R."/>
            <person name="Gustafson E.A."/>
            <person name="Haerty W."/>
            <person name="Hahn M.W."/>
            <person name="Halligan D.L."/>
            <person name="Halpern A.L."/>
            <person name="Halter G.M."/>
            <person name="Han M.V."/>
            <person name="Heger A."/>
            <person name="Hillier L."/>
            <person name="Hinrichs A.S."/>
            <person name="Holmes I."/>
            <person name="Hoskins R.A."/>
            <person name="Hubisz M.J."/>
            <person name="Hultmark D."/>
            <person name="Huntley M.A."/>
            <person name="Jaffe D.B."/>
            <person name="Jagadeeshan S."/>
            <person name="Jeck W.R."/>
            <person name="Johnson J."/>
            <person name="Jones C.D."/>
            <person name="Jordan W.C."/>
            <person name="Karpen G.H."/>
            <person name="Kataoka E."/>
            <person name="Keightley P.D."/>
            <person name="Kheradpour P."/>
            <person name="Kirkness E.F."/>
            <person name="Koerich L.B."/>
            <person name="Kristiansen K."/>
            <person name="Kudrna D."/>
            <person name="Kulathinal R.J."/>
            <person name="Kumar S."/>
            <person name="Kwok R."/>
            <person name="Lander E."/>
            <person name="Langley C.H."/>
            <person name="Lapoint R."/>
            <person name="Lazzaro B.P."/>
            <person name="Lee S.J."/>
            <person name="Levesque L."/>
            <person name="Li R."/>
            <person name="Lin C.F."/>
            <person name="Lin M.F."/>
            <person name="Lindblad-Toh K."/>
            <person name="Llopart A."/>
            <person name="Long M."/>
            <person name="Low L."/>
            <person name="Lozovsky E."/>
            <person name="Lu J."/>
            <person name="Luo M."/>
            <person name="Machado C.A."/>
            <person name="Makalowski W."/>
            <person name="Marzo M."/>
            <person name="Matsuda M."/>
            <person name="Matzkin L."/>
            <person name="McAllister B."/>
            <person name="McBride C.S."/>
            <person name="McKernan B."/>
            <person name="McKernan K."/>
            <person name="Mendez-Lago M."/>
            <person name="Minx P."/>
            <person name="Mollenhauer M.U."/>
            <person name="Montooth K."/>
            <person name="Mount S.M."/>
            <person name="Mu X."/>
            <person name="Myers E."/>
            <person name="Negre B."/>
            <person name="Newfeld S."/>
            <person name="Nielsen R."/>
            <person name="Noor M.A."/>
            <person name="O'Grady P."/>
            <person name="Pachter L."/>
            <person name="Papaceit M."/>
            <person name="Parisi M.J."/>
            <person name="Parisi M."/>
            <person name="Parts L."/>
            <person name="Pedersen J.S."/>
            <person name="Pesole G."/>
            <person name="Phillippy A.M."/>
            <person name="Ponting C.P."/>
            <person name="Pop M."/>
            <person name="Porcelli D."/>
            <person name="Powell J.R."/>
            <person name="Prohaska S."/>
            <person name="Pruitt K."/>
            <person name="Puig M."/>
            <person name="Quesneville H."/>
            <person name="Ram K.R."/>
            <person name="Rand D."/>
            <person name="Rasmussen M.D."/>
            <person name="Reed L.K."/>
            <person name="Reenan R."/>
            <person name="Reily A."/>
            <person name="Remington K.A."/>
            <person name="Rieger T.T."/>
            <person name="Ritchie M.G."/>
            <person name="Robin C."/>
            <person name="Rogers Y.H."/>
            <person name="Rohde C."/>
            <person name="Rozas J."/>
            <person name="Rubenfield M.J."/>
            <person name="Ruiz A."/>
            <person name="Russo S."/>
            <person name="Salzberg S.L."/>
            <person name="Sanchez-Gracia A."/>
            <person name="Saranga D.J."/>
            <person name="Sato H."/>
            <person name="Schaeffer S.W."/>
            <person name="Schatz M.C."/>
            <person name="Schlenke T."/>
            <person name="Schwartz R."/>
            <person name="Segarra C."/>
            <person name="Singh R.S."/>
            <person name="Sirot L."/>
            <person name="Sirota M."/>
            <person name="Sisneros N.B."/>
            <person name="Smith C.D."/>
            <person name="Smith T.F."/>
            <person name="Spieth J."/>
            <person name="Stage D.E."/>
            <person name="Stark A."/>
            <person name="Stephan W."/>
            <person name="Strausberg R.L."/>
            <person name="Strempel S."/>
            <person name="Sturgill D."/>
            <person name="Sutton G."/>
            <person name="Sutton G.G."/>
            <person name="Tao W."/>
            <person name="Teichmann S."/>
            <person name="Tobari Y.N."/>
            <person name="Tomimura Y."/>
            <person name="Tsolas J.M."/>
            <person name="Valente V.L."/>
            <person name="Venter E."/>
            <person name="Venter J.C."/>
            <person name="Vicario S."/>
            <person name="Vieira F.G."/>
            <person name="Vilella A.J."/>
            <person name="Villasante A."/>
            <person name="Walenz B."/>
            <person name="Wang J."/>
            <person name="Wasserman M."/>
            <person name="Watts T."/>
            <person name="Wilson D."/>
            <person name="Wilson R.K."/>
            <person name="Wing R.A."/>
            <person name="Wolfner M.F."/>
            <person name="Wong A."/>
            <person name="Wong G.K."/>
            <person name="Wu C.I."/>
            <person name="Wu G."/>
            <person name="Yamamoto D."/>
            <person name="Yang H.P."/>
            <person name="Yang S.P."/>
            <person name="Yorke J.A."/>
            <person name="Yoshida K."/>
            <person name="Zdobnov E."/>
            <person name="Zhang P."/>
            <person name="Zhang Y."/>
            <person name="Zimin A.V."/>
            <person name="Baldwin J."/>
            <person name="Abdouelleil A."/>
            <person name="Abdulkadir J."/>
            <person name="Abebe A."/>
            <person name="Abera B."/>
            <person name="Abreu J."/>
            <person name="Acer S.C."/>
            <person name="Aftuck L."/>
            <person name="Alexander A."/>
            <person name="An P."/>
            <person name="Anderson E."/>
            <person name="Anderson S."/>
            <person name="Arachi H."/>
            <person name="Azer M."/>
            <person name="Bachantsang P."/>
            <person name="Barry A."/>
            <person name="Bayul T."/>
            <person name="Berlin A."/>
            <person name="Bessette D."/>
            <person name="Bloom T."/>
            <person name="Blye J."/>
            <person name="Boguslavskiy L."/>
            <person name="Bonnet C."/>
            <person name="Boukhgalter B."/>
            <person name="Bourzgui I."/>
            <person name="Brown A."/>
            <person name="Cahill P."/>
            <person name="Channer S."/>
            <person name="Cheshatsang Y."/>
            <person name="Chuda L."/>
            <person name="Citroen M."/>
            <person name="Collymore A."/>
            <person name="Cooke P."/>
            <person name="Costello M."/>
            <person name="D'Aco K."/>
            <person name="Daza R."/>
            <person name="De Haan G."/>
            <person name="DeGray S."/>
            <person name="DeMaso C."/>
            <person name="Dhargay N."/>
            <person name="Dooley K."/>
            <person name="Dooley E."/>
            <person name="Doricent M."/>
            <person name="Dorje P."/>
            <person name="Dorjee K."/>
            <person name="Dupes A."/>
            <person name="Elong R."/>
            <person name="Falk J."/>
            <person name="Farina A."/>
            <person name="Faro S."/>
            <person name="Ferguson D."/>
            <person name="Fisher S."/>
            <person name="Foley C.D."/>
            <person name="Franke A."/>
            <person name="Friedrich D."/>
            <person name="Gadbois L."/>
            <person name="Gearin G."/>
            <person name="Gearin C.R."/>
            <person name="Giannoukos G."/>
            <person name="Goode T."/>
            <person name="Graham J."/>
            <person name="Grandbois E."/>
            <person name="Grewal S."/>
            <person name="Gyaltsen K."/>
            <person name="Hafez N."/>
            <person name="Hagos B."/>
            <person name="Hall J."/>
            <person name="Henson C."/>
            <person name="Hollinger A."/>
            <person name="Honan T."/>
            <person name="Huard M.D."/>
            <person name="Hughes L."/>
            <person name="Hurhula B."/>
            <person name="Husby M.E."/>
            <person name="Kamat A."/>
            <person name="Kanga B."/>
            <person name="Kashin S."/>
            <person name="Khazanovich D."/>
            <person name="Kisner P."/>
            <person name="Lance K."/>
            <person name="Lara M."/>
            <person name="Lee W."/>
            <person name="Lennon N."/>
            <person name="Letendre F."/>
            <person name="LeVine R."/>
            <person name="Lipovsky A."/>
            <person name="Liu X."/>
            <person name="Liu J."/>
            <person name="Liu S."/>
            <person name="Lokyitsang T."/>
            <person name="Lokyitsang Y."/>
            <person name="Lubonja R."/>
            <person name="Lui A."/>
            <person name="MacDonald P."/>
            <person name="Magnisalis V."/>
            <person name="Maru K."/>
            <person name="Matthews C."/>
            <person name="McCusker W."/>
            <person name="McDonough S."/>
            <person name="Mehta T."/>
            <person name="Meldrim J."/>
            <person name="Meneus L."/>
            <person name="Mihai O."/>
            <person name="Mihalev A."/>
            <person name="Mihova T."/>
            <person name="Mittelman R."/>
            <person name="Mlenga V."/>
            <person name="Montmayeur A."/>
            <person name="Mulrain L."/>
            <person name="Navidi A."/>
            <person name="Naylor J."/>
            <person name="Negash T."/>
            <person name="Nguyen T."/>
            <person name="Nguyen N."/>
            <person name="Nicol R."/>
            <person name="Norbu C."/>
            <person name="Norbu N."/>
            <person name="Novod N."/>
            <person name="O'Neill B."/>
            <person name="Osman S."/>
            <person name="Markiewicz E."/>
            <person name="Oyono O.L."/>
            <person name="Patti C."/>
            <person name="Phunkhang P."/>
            <person name="Pierre F."/>
            <person name="Priest M."/>
            <person name="Raghuraman S."/>
            <person name="Rege F."/>
            <person name="Reyes R."/>
            <person name="Rise C."/>
            <person name="Rogov P."/>
            <person name="Ross K."/>
            <person name="Ryan E."/>
            <person name="Settipalli S."/>
            <person name="Shea T."/>
            <person name="Sherpa N."/>
            <person name="Shi L."/>
            <person name="Shih D."/>
            <person name="Sparrow T."/>
            <person name="Spaulding J."/>
            <person name="Stalker J."/>
            <person name="Stange-Thomann N."/>
            <person name="Stavropoulos S."/>
            <person name="Stone C."/>
            <person name="Strader C."/>
            <person name="Tesfaye S."/>
            <person name="Thomson T."/>
            <person name="Thoulutsang Y."/>
            <person name="Thoulutsang D."/>
            <person name="Topham K."/>
            <person name="Topping I."/>
            <person name="Tsamla T."/>
            <person name="Vassiliev H."/>
            <person name="Vo A."/>
            <person name="Wangchuk T."/>
            <person name="Wangdi T."/>
            <person name="Weiand M."/>
            <person name="Wilkinson J."/>
            <person name="Wilson A."/>
            <person name="Yadav S."/>
            <person name="Young G."/>
            <person name="Yu Q."/>
            <person name="Zembek L."/>
            <person name="Zhong D."/>
            <person name="Zimmer A."/>
            <person name="Zwirko Z."/>
            <person name="Jaffe D.B."/>
            <person name="Alvarez P."/>
            <person name="Brockman W."/>
            <person name="Butler J."/>
            <person name="Chin C."/>
            <person name="Gnerre S."/>
            <person name="Grabherr M."/>
            <person name="Kleber M."/>
            <person name="Mauceli E."/>
            <person name="MacCallum I."/>
        </authorList>
    </citation>
    <scope>NUCLEOTIDE SEQUENCE [LARGE SCALE GENOMIC DNA]</scope>
    <source>
        <strain evidence="13">Tucson 15287-2541.00</strain>
    </source>
</reference>
<proteinExistence type="predicted"/>
<evidence type="ECO:0000256" key="6">
    <source>
        <dbReference type="ARBA" id="ARBA00055283"/>
    </source>
</evidence>
<dbReference type="eggNOG" id="KOG2197">
    <property type="taxonomic scope" value="Eukaryota"/>
</dbReference>
<dbReference type="SUPFAM" id="SSF47923">
    <property type="entry name" value="Ypt/Rab-GAP domain of gyp1p"/>
    <property type="match status" value="2"/>
</dbReference>
<protein>
    <recommendedName>
        <fullName evidence="8">TBC1 domain family member 15</fullName>
    </recommendedName>
    <alternativeName>
        <fullName evidence="9">GTPase-activating protein RAB7</fullName>
    </alternativeName>
</protein>
<dbReference type="PANTHER" id="PTHR22957:SF645">
    <property type="entry name" value="LD27216P"/>
    <property type="match status" value="1"/>
</dbReference>
<dbReference type="InterPro" id="IPR035969">
    <property type="entry name" value="Rab-GAP_TBC_sf"/>
</dbReference>
<feature type="compositionally biased region" description="Low complexity" evidence="10">
    <location>
        <begin position="290"/>
        <end position="302"/>
    </location>
</feature>
<dbReference type="PhylomeDB" id="B4JBF1"/>
<dbReference type="GO" id="GO:0005096">
    <property type="term" value="F:GTPase activator activity"/>
    <property type="evidence" value="ECO:0007669"/>
    <property type="project" value="UniProtKB-KW"/>
</dbReference>